<gene>
    <name evidence="4" type="primary">LOC110078151</name>
</gene>
<dbReference type="PANTHER" id="PTHR10677">
    <property type="entry name" value="UBIQUILIN"/>
    <property type="match status" value="1"/>
</dbReference>
<evidence type="ECO:0000259" key="2">
    <source>
        <dbReference type="PROSITE" id="PS50053"/>
    </source>
</evidence>
<dbReference type="InterPro" id="IPR000626">
    <property type="entry name" value="Ubiquitin-like_dom"/>
</dbReference>
<proteinExistence type="predicted"/>
<reference evidence="4" key="1">
    <citation type="submission" date="2025-08" db="UniProtKB">
        <authorList>
            <consortium name="RefSeq"/>
        </authorList>
    </citation>
    <scope>IDENTIFICATION</scope>
</reference>
<name>A0A6J0TJ45_9SAUR</name>
<organism evidence="3 4">
    <name type="scientific">Pogona vitticeps</name>
    <name type="common">central bearded dragon</name>
    <dbReference type="NCBI Taxonomy" id="103695"/>
    <lineage>
        <taxon>Eukaryota</taxon>
        <taxon>Metazoa</taxon>
        <taxon>Chordata</taxon>
        <taxon>Craniata</taxon>
        <taxon>Vertebrata</taxon>
        <taxon>Euteleostomi</taxon>
        <taxon>Lepidosauria</taxon>
        <taxon>Squamata</taxon>
        <taxon>Bifurcata</taxon>
        <taxon>Unidentata</taxon>
        <taxon>Episquamata</taxon>
        <taxon>Toxicofera</taxon>
        <taxon>Iguania</taxon>
        <taxon>Acrodonta</taxon>
        <taxon>Agamidae</taxon>
        <taxon>Amphibolurinae</taxon>
        <taxon>Pogona</taxon>
    </lineage>
</organism>
<evidence type="ECO:0000313" key="3">
    <source>
        <dbReference type="Proteomes" id="UP001652642"/>
    </source>
</evidence>
<dbReference type="KEGG" id="pvt:110078151"/>
<dbReference type="PROSITE" id="PS50053">
    <property type="entry name" value="UBIQUITIN_2"/>
    <property type="match status" value="1"/>
</dbReference>
<sequence>MEEVMGHDQEAPPLAPPALVASSPSFIRVTAKSPAGCAQFVLPEASTVLQLKEEISKRFHCEPHQLVLVFFGRILKEPDTLRQCGVGDGTTVHLMIRSLKREEEEEDPPRPPYGPGEAAGAPAASEGSLASPRTSRGSWAPQERSPSSAERPLGPASERILQKVRRVILANPEVQRLAQQVPALSQILNHMGIMRVILGKMREIMELAKNPEMAAPDPKGCDQSLTSLQSNIPGGDNPLSQLSSSDAQEPAGQDLLGPSSPFATLARSPCSEPPGLSSQGLPMETQEGRGALPLTPSSTSIWTHGRDDEGRPFLHTLAGPLGKSSSALDLAPAPGTELFNAGGLQAPEAAEIPMLIVNLCNAYTKRMMFSLMQNALLDSDGALAAQPEHVRRQVLHFSEQMQSPEMVAALANPRAIQAWVQMEQGLQGLAAEAPVLIPWFMLRLRGLGNSAGGTPGPREPPCQGGSAATE</sequence>
<feature type="compositionally biased region" description="Low complexity" evidence="1">
    <location>
        <begin position="115"/>
        <end position="132"/>
    </location>
</feature>
<dbReference type="SUPFAM" id="SSF54236">
    <property type="entry name" value="Ubiquitin-like"/>
    <property type="match status" value="1"/>
</dbReference>
<dbReference type="InterPro" id="IPR029071">
    <property type="entry name" value="Ubiquitin-like_domsf"/>
</dbReference>
<feature type="compositionally biased region" description="Polar residues" evidence="1">
    <location>
        <begin position="223"/>
        <end position="247"/>
    </location>
</feature>
<dbReference type="Gene3D" id="3.10.20.90">
    <property type="entry name" value="Phosphatidylinositol 3-kinase Catalytic Subunit, Chain A, domain 1"/>
    <property type="match status" value="1"/>
</dbReference>
<dbReference type="Proteomes" id="UP001652642">
    <property type="component" value="Chromosome 3"/>
</dbReference>
<dbReference type="InterPro" id="IPR015496">
    <property type="entry name" value="Ubiquilin"/>
</dbReference>
<evidence type="ECO:0000256" key="1">
    <source>
        <dbReference type="SAM" id="MobiDB-lite"/>
    </source>
</evidence>
<evidence type="ECO:0000313" key="4">
    <source>
        <dbReference type="RefSeq" id="XP_020647603.2"/>
    </source>
</evidence>
<dbReference type="InParanoid" id="A0A6J0TJ45"/>
<feature type="region of interest" description="Disordered" evidence="1">
    <location>
        <begin position="212"/>
        <end position="298"/>
    </location>
</feature>
<dbReference type="GO" id="GO:0006511">
    <property type="term" value="P:ubiquitin-dependent protein catabolic process"/>
    <property type="evidence" value="ECO:0007669"/>
    <property type="project" value="TreeGrafter"/>
</dbReference>
<dbReference type="PANTHER" id="PTHR10677:SF40">
    <property type="entry name" value="UBIQUITIN-LIKE DOMAIN-CONTAINING PROTEIN"/>
    <property type="match status" value="1"/>
</dbReference>
<feature type="domain" description="Ubiquitin-like" evidence="2">
    <location>
        <begin position="27"/>
        <end position="97"/>
    </location>
</feature>
<dbReference type="GO" id="GO:0031593">
    <property type="term" value="F:polyubiquitin modification-dependent protein binding"/>
    <property type="evidence" value="ECO:0007669"/>
    <property type="project" value="TreeGrafter"/>
</dbReference>
<dbReference type="SMART" id="SM00213">
    <property type="entry name" value="UBQ"/>
    <property type="match status" value="1"/>
</dbReference>
<feature type="region of interest" description="Disordered" evidence="1">
    <location>
        <begin position="100"/>
        <end position="156"/>
    </location>
</feature>
<dbReference type="RefSeq" id="XP_020647603.2">
    <property type="nucleotide sequence ID" value="XM_020791944.2"/>
</dbReference>
<dbReference type="AlphaFoldDB" id="A0A6J0TJ45"/>
<feature type="region of interest" description="Disordered" evidence="1">
    <location>
        <begin position="450"/>
        <end position="470"/>
    </location>
</feature>
<dbReference type="Pfam" id="PF00240">
    <property type="entry name" value="ubiquitin"/>
    <property type="match status" value="1"/>
</dbReference>
<protein>
    <submittedName>
        <fullName evidence="4">Ubiquilin-1-like</fullName>
    </submittedName>
</protein>
<dbReference type="Pfam" id="PF23195">
    <property type="entry name" value="UBQLN1"/>
    <property type="match status" value="1"/>
</dbReference>
<accession>A0A6J0TJ45</accession>
<keyword evidence="3" id="KW-1185">Reference proteome</keyword>
<dbReference type="OrthoDB" id="9450922at2759"/>
<dbReference type="GO" id="GO:0005829">
    <property type="term" value="C:cytosol"/>
    <property type="evidence" value="ECO:0007669"/>
    <property type="project" value="TreeGrafter"/>
</dbReference>
<dbReference type="GeneID" id="110078151"/>